<protein>
    <submittedName>
        <fullName evidence="6">Uncharacterized protein</fullName>
    </submittedName>
</protein>
<evidence type="ECO:0000313" key="7">
    <source>
        <dbReference type="Proteomes" id="UP000076420"/>
    </source>
</evidence>
<name>A0A2C9KMJ8_BIOGL</name>
<reference evidence="6" key="1">
    <citation type="submission" date="2020-05" db="UniProtKB">
        <authorList>
            <consortium name="EnsemblMetazoa"/>
        </authorList>
    </citation>
    <scope>IDENTIFICATION</scope>
    <source>
        <strain evidence="6">BB02</strain>
    </source>
</reference>
<dbReference type="Pfam" id="PF00335">
    <property type="entry name" value="Tetraspanin"/>
    <property type="match status" value="1"/>
</dbReference>
<evidence type="ECO:0000256" key="4">
    <source>
        <dbReference type="ARBA" id="ARBA00023136"/>
    </source>
</evidence>
<dbReference type="AlphaFoldDB" id="A0A2C9KMJ8"/>
<dbReference type="Proteomes" id="UP000076420">
    <property type="component" value="Unassembled WGS sequence"/>
</dbReference>
<dbReference type="GO" id="GO:0005886">
    <property type="term" value="C:plasma membrane"/>
    <property type="evidence" value="ECO:0007669"/>
    <property type="project" value="TreeGrafter"/>
</dbReference>
<comment type="subcellular location">
    <subcellularLocation>
        <location evidence="1">Membrane</location>
        <topology evidence="1">Multi-pass membrane protein</topology>
    </subcellularLocation>
</comment>
<accession>A0A2C9KMJ8</accession>
<evidence type="ECO:0000256" key="3">
    <source>
        <dbReference type="ARBA" id="ARBA00022989"/>
    </source>
</evidence>
<evidence type="ECO:0000256" key="2">
    <source>
        <dbReference type="ARBA" id="ARBA00022692"/>
    </source>
</evidence>
<feature type="transmembrane region" description="Helical" evidence="5">
    <location>
        <begin position="17"/>
        <end position="41"/>
    </location>
</feature>
<dbReference type="KEGG" id="bgt:106078017"/>
<sequence length="98" mass="11311">MGAVGCVGTVKEFRCCLLFYAFVLMAVFLLETCVGVLAYMYESAIHEELSRNLNKTMNERYSHFENDVTKAVDFMQSTVRLFFFPPACVIFFLHFEVI</sequence>
<evidence type="ECO:0000256" key="1">
    <source>
        <dbReference type="ARBA" id="ARBA00004141"/>
    </source>
</evidence>
<evidence type="ECO:0000313" key="6">
    <source>
        <dbReference type="EnsemblMetazoa" id="BGLB021432-PA"/>
    </source>
</evidence>
<gene>
    <name evidence="6" type="primary">106078017</name>
</gene>
<keyword evidence="2 5" id="KW-0812">Transmembrane</keyword>
<dbReference type="VEuPathDB" id="VectorBase:BGLB021432"/>
<keyword evidence="3 5" id="KW-1133">Transmembrane helix</keyword>
<dbReference type="EnsemblMetazoa" id="BGLB021432-RA">
    <property type="protein sequence ID" value="BGLB021432-PA"/>
    <property type="gene ID" value="BGLB021432"/>
</dbReference>
<keyword evidence="4 5" id="KW-0472">Membrane</keyword>
<proteinExistence type="predicted"/>
<organism evidence="6 7">
    <name type="scientific">Biomphalaria glabrata</name>
    <name type="common">Bloodfluke planorb</name>
    <name type="synonym">Freshwater snail</name>
    <dbReference type="NCBI Taxonomy" id="6526"/>
    <lineage>
        <taxon>Eukaryota</taxon>
        <taxon>Metazoa</taxon>
        <taxon>Spiralia</taxon>
        <taxon>Lophotrochozoa</taxon>
        <taxon>Mollusca</taxon>
        <taxon>Gastropoda</taxon>
        <taxon>Heterobranchia</taxon>
        <taxon>Euthyneura</taxon>
        <taxon>Panpulmonata</taxon>
        <taxon>Hygrophila</taxon>
        <taxon>Lymnaeoidea</taxon>
        <taxon>Planorbidae</taxon>
        <taxon>Biomphalaria</taxon>
    </lineage>
</organism>
<dbReference type="STRING" id="6526.A0A2C9KMJ8"/>
<dbReference type="InterPro" id="IPR018499">
    <property type="entry name" value="Tetraspanin/Peripherin"/>
</dbReference>
<dbReference type="VEuPathDB" id="VectorBase:BGLAX_048437"/>
<dbReference type="PANTHER" id="PTHR19282:SF544">
    <property type="entry name" value="TETRASPANIN"/>
    <property type="match status" value="1"/>
</dbReference>
<evidence type="ECO:0000256" key="5">
    <source>
        <dbReference type="SAM" id="Phobius"/>
    </source>
</evidence>
<dbReference type="PANTHER" id="PTHR19282">
    <property type="entry name" value="TETRASPANIN"/>
    <property type="match status" value="1"/>
</dbReference>